<keyword evidence="2" id="KW-1185">Reference proteome</keyword>
<evidence type="ECO:0000313" key="2">
    <source>
        <dbReference type="Proteomes" id="UP001275084"/>
    </source>
</evidence>
<reference evidence="1" key="1">
    <citation type="journal article" date="2023" name="Mol. Phylogenet. Evol.">
        <title>Genome-scale phylogeny and comparative genomics of the fungal order Sordariales.</title>
        <authorList>
            <person name="Hensen N."/>
            <person name="Bonometti L."/>
            <person name="Westerberg I."/>
            <person name="Brannstrom I.O."/>
            <person name="Guillou S."/>
            <person name="Cros-Aarteil S."/>
            <person name="Calhoun S."/>
            <person name="Haridas S."/>
            <person name="Kuo A."/>
            <person name="Mondo S."/>
            <person name="Pangilinan J."/>
            <person name="Riley R."/>
            <person name="LaButti K."/>
            <person name="Andreopoulos B."/>
            <person name="Lipzen A."/>
            <person name="Chen C."/>
            <person name="Yan M."/>
            <person name="Daum C."/>
            <person name="Ng V."/>
            <person name="Clum A."/>
            <person name="Steindorff A."/>
            <person name="Ohm R.A."/>
            <person name="Martin F."/>
            <person name="Silar P."/>
            <person name="Natvig D.O."/>
            <person name="Lalanne C."/>
            <person name="Gautier V."/>
            <person name="Ament-Velasquez S.L."/>
            <person name="Kruys A."/>
            <person name="Hutchinson M.I."/>
            <person name="Powell A.J."/>
            <person name="Barry K."/>
            <person name="Miller A.N."/>
            <person name="Grigoriev I.V."/>
            <person name="Debuchy R."/>
            <person name="Gladieux P."/>
            <person name="Hiltunen Thoren M."/>
            <person name="Johannesson H."/>
        </authorList>
    </citation>
    <scope>NUCLEOTIDE SEQUENCE</scope>
    <source>
        <strain evidence="1">CBS 955.72</strain>
    </source>
</reference>
<organism evidence="1 2">
    <name type="scientific">Lasiosphaeria hispida</name>
    <dbReference type="NCBI Taxonomy" id="260671"/>
    <lineage>
        <taxon>Eukaryota</taxon>
        <taxon>Fungi</taxon>
        <taxon>Dikarya</taxon>
        <taxon>Ascomycota</taxon>
        <taxon>Pezizomycotina</taxon>
        <taxon>Sordariomycetes</taxon>
        <taxon>Sordariomycetidae</taxon>
        <taxon>Sordariales</taxon>
        <taxon>Lasiosphaeriaceae</taxon>
        <taxon>Lasiosphaeria</taxon>
    </lineage>
</organism>
<accession>A0AAJ0HB95</accession>
<dbReference type="EMBL" id="JAUIQD010000006">
    <property type="protein sequence ID" value="KAK3346150.1"/>
    <property type="molecule type" value="Genomic_DNA"/>
</dbReference>
<protein>
    <submittedName>
        <fullName evidence="1">Uncharacterized protein</fullName>
    </submittedName>
</protein>
<proteinExistence type="predicted"/>
<evidence type="ECO:0000313" key="1">
    <source>
        <dbReference type="EMBL" id="KAK3346150.1"/>
    </source>
</evidence>
<reference evidence="1" key="2">
    <citation type="submission" date="2023-06" db="EMBL/GenBank/DDBJ databases">
        <authorList>
            <consortium name="Lawrence Berkeley National Laboratory"/>
            <person name="Haridas S."/>
            <person name="Hensen N."/>
            <person name="Bonometti L."/>
            <person name="Westerberg I."/>
            <person name="Brannstrom I.O."/>
            <person name="Guillou S."/>
            <person name="Cros-Aarteil S."/>
            <person name="Calhoun S."/>
            <person name="Kuo A."/>
            <person name="Mondo S."/>
            <person name="Pangilinan J."/>
            <person name="Riley R."/>
            <person name="Labutti K."/>
            <person name="Andreopoulos B."/>
            <person name="Lipzen A."/>
            <person name="Chen C."/>
            <person name="Yanf M."/>
            <person name="Daum C."/>
            <person name="Ng V."/>
            <person name="Clum A."/>
            <person name="Steindorff A."/>
            <person name="Ohm R."/>
            <person name="Martin F."/>
            <person name="Silar P."/>
            <person name="Natvig D."/>
            <person name="Lalanne C."/>
            <person name="Gautier V."/>
            <person name="Ament-Velasquez S.L."/>
            <person name="Kruys A."/>
            <person name="Hutchinson M.I."/>
            <person name="Powell A.J."/>
            <person name="Barry K."/>
            <person name="Miller A.N."/>
            <person name="Grigoriev I.V."/>
            <person name="Debuchy R."/>
            <person name="Gladieux P."/>
            <person name="Thoren M.H."/>
            <person name="Johannesson H."/>
        </authorList>
    </citation>
    <scope>NUCLEOTIDE SEQUENCE</scope>
    <source>
        <strain evidence="1">CBS 955.72</strain>
    </source>
</reference>
<comment type="caution">
    <text evidence="1">The sequence shown here is derived from an EMBL/GenBank/DDBJ whole genome shotgun (WGS) entry which is preliminary data.</text>
</comment>
<dbReference type="Proteomes" id="UP001275084">
    <property type="component" value="Unassembled WGS sequence"/>
</dbReference>
<gene>
    <name evidence="1" type="ORF">B0T25DRAFT_612448</name>
</gene>
<dbReference type="AlphaFoldDB" id="A0AAJ0HB95"/>
<sequence>MADTSIVTAMVVVFEGSCCEMFGVHVKLGLDFILKEFEGAAFSGIHFISPAPNCHQAFVAFLAFPDLSTTVADTNWILQTMKNFGHMGEGFKARNVVLGPEQALLERAKLELIFFINSIENTLLECMLDSADIGGTVVRSGVNFDQLRRVLRIHNYV</sequence>
<name>A0AAJ0HB95_9PEZI</name>